<dbReference type="EMBL" id="FOPM01000015">
    <property type="protein sequence ID" value="SFG88268.1"/>
    <property type="molecule type" value="Genomic_DNA"/>
</dbReference>
<proteinExistence type="predicted"/>
<dbReference type="AlphaFoldDB" id="A0A1I2VG51"/>
<evidence type="ECO:0000313" key="3">
    <source>
        <dbReference type="Proteomes" id="UP000199229"/>
    </source>
</evidence>
<gene>
    <name evidence="2" type="ORF">SAMN05192565_1158</name>
</gene>
<sequence length="116" mass="12463">MSKPPFQPAPRPRPRTSPEEADRLANAAGDLGFTRVSTPPDRDEATDGPRGQMPKGAVASAEVSLKVMVPRALAITLRQEAAVKGVTVRYLILAALAAQGYDIDMSQIPEDGRRVR</sequence>
<keyword evidence="3" id="KW-1185">Reference proteome</keyword>
<dbReference type="Proteomes" id="UP000199229">
    <property type="component" value="Unassembled WGS sequence"/>
</dbReference>
<evidence type="ECO:0000256" key="1">
    <source>
        <dbReference type="SAM" id="MobiDB-lite"/>
    </source>
</evidence>
<reference evidence="3" key="1">
    <citation type="submission" date="2016-10" db="EMBL/GenBank/DDBJ databases">
        <authorList>
            <person name="Varghese N."/>
            <person name="Submissions S."/>
        </authorList>
    </citation>
    <scope>NUCLEOTIDE SEQUENCE [LARGE SCALE GENOMIC DNA]</scope>
    <source>
        <strain evidence="3">Gh-105</strain>
    </source>
</reference>
<protein>
    <submittedName>
        <fullName evidence="2">Uncharacterized protein</fullName>
    </submittedName>
</protein>
<feature type="compositionally biased region" description="Pro residues" evidence="1">
    <location>
        <begin position="1"/>
        <end position="11"/>
    </location>
</feature>
<evidence type="ECO:0000313" key="2">
    <source>
        <dbReference type="EMBL" id="SFG88268.1"/>
    </source>
</evidence>
<name>A0A1I2VG51_9HYPH</name>
<accession>A0A1I2VG51</accession>
<feature type="region of interest" description="Disordered" evidence="1">
    <location>
        <begin position="1"/>
        <end position="57"/>
    </location>
</feature>
<organism evidence="2 3">
    <name type="scientific">Methylobacterium gossipiicola</name>
    <dbReference type="NCBI Taxonomy" id="582675"/>
    <lineage>
        <taxon>Bacteria</taxon>
        <taxon>Pseudomonadati</taxon>
        <taxon>Pseudomonadota</taxon>
        <taxon>Alphaproteobacteria</taxon>
        <taxon>Hyphomicrobiales</taxon>
        <taxon>Methylobacteriaceae</taxon>
        <taxon>Methylobacterium</taxon>
    </lineage>
</organism>